<feature type="region of interest" description="Disordered" evidence="10">
    <location>
        <begin position="722"/>
        <end position="765"/>
    </location>
</feature>
<keyword evidence="3 9" id="KW-0808">Transferase</keyword>
<feature type="compositionally biased region" description="Basic and acidic residues" evidence="10">
    <location>
        <begin position="756"/>
        <end position="765"/>
    </location>
</feature>
<feature type="region of interest" description="Disordered" evidence="10">
    <location>
        <begin position="669"/>
        <end position="710"/>
    </location>
</feature>
<dbReference type="PROSITE" id="PS00108">
    <property type="entry name" value="PROTEIN_KINASE_ST"/>
    <property type="match status" value="1"/>
</dbReference>
<dbReference type="GO" id="GO:0005524">
    <property type="term" value="F:ATP binding"/>
    <property type="evidence" value="ECO:0007669"/>
    <property type="project" value="UniProtKB-UniRule"/>
</dbReference>
<feature type="domain" description="AGC-kinase C-terminal" evidence="14">
    <location>
        <begin position="417"/>
        <end position="484"/>
    </location>
</feature>
<dbReference type="FunFam" id="3.30.200.20:FF:000068">
    <property type="entry name" value="G protein-coupled receptor kinase"/>
    <property type="match status" value="1"/>
</dbReference>
<keyword evidence="2 9" id="KW-0723">Serine/threonine-protein kinase</keyword>
<dbReference type="Gene3D" id="2.30.29.30">
    <property type="entry name" value="Pleckstrin-homology domain (PH domain)/Phosphotyrosine-binding domain (PTB)"/>
    <property type="match status" value="1"/>
</dbReference>
<feature type="domain" description="Protein kinase" evidence="12">
    <location>
        <begin position="153"/>
        <end position="416"/>
    </location>
</feature>
<evidence type="ECO:0000256" key="3">
    <source>
        <dbReference type="ARBA" id="ARBA00022679"/>
    </source>
</evidence>
<dbReference type="Pfam" id="PF00069">
    <property type="entry name" value="Pkinase"/>
    <property type="match status" value="1"/>
</dbReference>
<evidence type="ECO:0000256" key="4">
    <source>
        <dbReference type="ARBA" id="ARBA00022741"/>
    </source>
</evidence>
<evidence type="ECO:0000256" key="6">
    <source>
        <dbReference type="ARBA" id="ARBA00022840"/>
    </source>
</evidence>
<dbReference type="WBParaSite" id="MCU_000220-RB">
    <property type="protein sequence ID" value="MCU_000220-RB"/>
    <property type="gene ID" value="MCU_000220"/>
</dbReference>
<dbReference type="SMART" id="SM00315">
    <property type="entry name" value="RGS"/>
    <property type="match status" value="1"/>
</dbReference>
<evidence type="ECO:0000256" key="10">
    <source>
        <dbReference type="SAM" id="MobiDB-lite"/>
    </source>
</evidence>
<reference evidence="15" key="1">
    <citation type="submission" date="2019-11" db="UniProtKB">
        <authorList>
            <consortium name="WormBaseParasite"/>
        </authorList>
    </citation>
    <scope>IDENTIFICATION</scope>
</reference>
<dbReference type="EC" id="2.7.11.-" evidence="9"/>
<dbReference type="SUPFAM" id="SSF48097">
    <property type="entry name" value="Regulator of G-protein signaling, RGS"/>
    <property type="match status" value="1"/>
</dbReference>
<feature type="domain" description="RGS" evidence="13">
    <location>
        <begin position="12"/>
        <end position="137"/>
    </location>
</feature>
<keyword evidence="5 9" id="KW-0418">Kinase</keyword>
<dbReference type="InterPro" id="IPR000961">
    <property type="entry name" value="AGC-kinase_C"/>
</dbReference>
<evidence type="ECO:0000313" key="15">
    <source>
        <dbReference type="WBParaSite" id="MCU_000220-RB"/>
    </source>
</evidence>
<feature type="binding site" evidence="8">
    <location>
        <position position="182"/>
    </location>
    <ligand>
        <name>ATP</name>
        <dbReference type="ChEBI" id="CHEBI:30616"/>
    </ligand>
</feature>
<dbReference type="GO" id="GO:0007186">
    <property type="term" value="P:G protein-coupled receptor signaling pathway"/>
    <property type="evidence" value="ECO:0007669"/>
    <property type="project" value="TreeGrafter"/>
</dbReference>
<evidence type="ECO:0000256" key="9">
    <source>
        <dbReference type="RuleBase" id="RU000308"/>
    </source>
</evidence>
<protein>
    <recommendedName>
        <fullName evidence="9">G protein-coupled receptor kinase</fullName>
        <ecNumber evidence="9">2.7.11.-</ecNumber>
    </recommendedName>
</protein>
<dbReference type="FunFam" id="1.10.510.10:FF:000118">
    <property type="entry name" value="G protein-coupled receptor kinase"/>
    <property type="match status" value="1"/>
</dbReference>
<dbReference type="InterPro" id="IPR000239">
    <property type="entry name" value="GPCR_kinase"/>
</dbReference>
<accession>A0A5K3EFT9</accession>
<dbReference type="PROSITE" id="PS51285">
    <property type="entry name" value="AGC_KINASE_CTER"/>
    <property type="match status" value="1"/>
</dbReference>
<sequence length="765" mass="87310">MMKYMEKHGELTFDKIFNQRLGYLLFKDYCLNYHEEPVPQISFYEEIKKLEGLETDEERIALGKEIYDQYIMKDLLSQSHEFSEESVSRVLELLTNAQRTRTLPPDAFSPYIQEICDSVRGDIFDAFVRSPRFTRFCQWKNLELNLNLTANDFSVHRIIGRGGFGEVYGCRKADTGKMYAMKCLDKKRIKMKGGESLALNERAMLSLVSTGEGCPFIVCMTYAFQTPEKLCFILDLMNGGDLHYHLTQHNVFSESEVRFYAAEVILGLEHMHNRFIVYRDLKPANILLDEYGHVRISDLGLACDFSQKRPHASVGTHGYMAPEVLQRGRSYDSSADWFSLGCMLYKLLRGHSPFRHHKVRDKHEIDRMTMTMDIELPEDLSAEMYSLLSSLLAREVDRRLGCMGRGSLEVREHEFFKGIDWQLVYLRKYPPPLVPPRGEVNAADAFDIGSFDEEDTKYIKLTESDLEPYRNFPLVVSERWQLEIAETVFDVVNQETDRIENKRRTKQQQQQPQQHSTTTSQKGTSSSGSECSAGETSISVDPHSSQLNSDCIVEGDVMKLVGPFFQTWQRKFLQLFPNRLEMYSKSRDGAIVKKGVELIFMFDIREISPHFQRMYKMDNCFTITLKNDSKIVITSPDKILITQWKEEIEEAFQISNELISNLNKKAHKMYGADSPQAPSSPVAMTPRSLSKTASDSTPSHSLVRQTSIPSVGLQKSLTKLYSLTGGGGGSGSGNPDRSPVKSNVEPIPETDTETQVVRDCRKGDA</sequence>
<feature type="active site" description="Proton acceptor" evidence="7">
    <location>
        <position position="280"/>
    </location>
</feature>
<proteinExistence type="inferred from homology"/>
<evidence type="ECO:0000256" key="5">
    <source>
        <dbReference type="ARBA" id="ARBA00022777"/>
    </source>
</evidence>
<evidence type="ECO:0000256" key="2">
    <source>
        <dbReference type="ARBA" id="ARBA00022527"/>
    </source>
</evidence>
<evidence type="ECO:0000259" key="12">
    <source>
        <dbReference type="PROSITE" id="PS50011"/>
    </source>
</evidence>
<keyword evidence="4 8" id="KW-0547">Nucleotide-binding</keyword>
<feature type="region of interest" description="Disordered" evidence="10">
    <location>
        <begin position="499"/>
        <end position="545"/>
    </location>
</feature>
<evidence type="ECO:0000259" key="11">
    <source>
        <dbReference type="PROSITE" id="PS50003"/>
    </source>
</evidence>
<dbReference type="InterPro" id="IPR001849">
    <property type="entry name" value="PH_domain"/>
</dbReference>
<name>A0A5K3EFT9_MESCO</name>
<feature type="domain" description="PH" evidence="11">
    <location>
        <begin position="550"/>
        <end position="653"/>
    </location>
</feature>
<dbReference type="GO" id="GO:0009966">
    <property type="term" value="P:regulation of signal transduction"/>
    <property type="evidence" value="ECO:0007669"/>
    <property type="project" value="TreeGrafter"/>
</dbReference>
<dbReference type="Gene3D" id="1.10.510.10">
    <property type="entry name" value="Transferase(Phosphotransferase) domain 1"/>
    <property type="match status" value="1"/>
</dbReference>
<dbReference type="InterPro" id="IPR017441">
    <property type="entry name" value="Protein_kinase_ATP_BS"/>
</dbReference>
<dbReference type="InterPro" id="IPR016137">
    <property type="entry name" value="RGS"/>
</dbReference>
<evidence type="ECO:0000256" key="1">
    <source>
        <dbReference type="ARBA" id="ARBA00009793"/>
    </source>
</evidence>
<dbReference type="PRINTS" id="PR00717">
    <property type="entry name" value="GPCRKINASE"/>
</dbReference>
<dbReference type="SUPFAM" id="SSF56112">
    <property type="entry name" value="Protein kinase-like (PK-like)"/>
    <property type="match status" value="1"/>
</dbReference>
<dbReference type="PROSITE" id="PS50011">
    <property type="entry name" value="PROTEIN_KINASE_DOM"/>
    <property type="match status" value="1"/>
</dbReference>
<dbReference type="InterPro" id="IPR008271">
    <property type="entry name" value="Ser/Thr_kinase_AS"/>
</dbReference>
<evidence type="ECO:0000259" key="14">
    <source>
        <dbReference type="PROSITE" id="PS51285"/>
    </source>
</evidence>
<comment type="similarity">
    <text evidence="1 9">Belongs to the protein kinase superfamily. AGC Ser/Thr protein kinase family. GPRK subfamily.</text>
</comment>
<dbReference type="AlphaFoldDB" id="A0A5K3EFT9"/>
<dbReference type="SMART" id="SM00220">
    <property type="entry name" value="S_TKc"/>
    <property type="match status" value="1"/>
</dbReference>
<dbReference type="InterPro" id="IPR044926">
    <property type="entry name" value="RGS_subdomain_2"/>
</dbReference>
<evidence type="ECO:0000256" key="8">
    <source>
        <dbReference type="PROSITE-ProRule" id="PRU10141"/>
    </source>
</evidence>
<dbReference type="PROSITE" id="PS50003">
    <property type="entry name" value="PH_DOMAIN"/>
    <property type="match status" value="1"/>
</dbReference>
<dbReference type="GO" id="GO:0001664">
    <property type="term" value="F:G protein-coupled receptor binding"/>
    <property type="evidence" value="ECO:0007669"/>
    <property type="project" value="TreeGrafter"/>
</dbReference>
<evidence type="ECO:0000256" key="7">
    <source>
        <dbReference type="PIRSR" id="PIRSR600239-51"/>
    </source>
</evidence>
<feature type="compositionally biased region" description="Polar residues" evidence="10">
    <location>
        <begin position="687"/>
        <end position="710"/>
    </location>
</feature>
<dbReference type="Gene3D" id="1.10.167.10">
    <property type="entry name" value="Regulator of G-protein Signalling 4, domain 2"/>
    <property type="match status" value="1"/>
</dbReference>
<dbReference type="PANTHER" id="PTHR24355:SF18">
    <property type="entry name" value="G PROTEIN-COUPLED RECEPTOR KINASE"/>
    <property type="match status" value="1"/>
</dbReference>
<dbReference type="GO" id="GO:0004703">
    <property type="term" value="F:G protein-coupled receptor kinase activity"/>
    <property type="evidence" value="ECO:0007669"/>
    <property type="project" value="InterPro"/>
</dbReference>
<keyword evidence="6 8" id="KW-0067">ATP-binding</keyword>
<dbReference type="Gene3D" id="3.30.200.20">
    <property type="entry name" value="Phosphorylase Kinase, domain 1"/>
    <property type="match status" value="1"/>
</dbReference>
<dbReference type="InterPro" id="IPR036305">
    <property type="entry name" value="RGS_sf"/>
</dbReference>
<dbReference type="Pfam" id="PF00615">
    <property type="entry name" value="RGS"/>
    <property type="match status" value="1"/>
</dbReference>
<organism evidence="15">
    <name type="scientific">Mesocestoides corti</name>
    <name type="common">Flatworm</name>
    <dbReference type="NCBI Taxonomy" id="53468"/>
    <lineage>
        <taxon>Eukaryota</taxon>
        <taxon>Metazoa</taxon>
        <taxon>Spiralia</taxon>
        <taxon>Lophotrochozoa</taxon>
        <taxon>Platyhelminthes</taxon>
        <taxon>Cestoda</taxon>
        <taxon>Eucestoda</taxon>
        <taxon>Cyclophyllidea</taxon>
        <taxon>Mesocestoididae</taxon>
        <taxon>Mesocestoides</taxon>
    </lineage>
</organism>
<dbReference type="InterPro" id="IPR011993">
    <property type="entry name" value="PH-like_dom_sf"/>
</dbReference>
<dbReference type="PROSITE" id="PS50132">
    <property type="entry name" value="RGS"/>
    <property type="match status" value="1"/>
</dbReference>
<evidence type="ECO:0000259" key="13">
    <source>
        <dbReference type="PROSITE" id="PS50132"/>
    </source>
</evidence>
<dbReference type="InterPro" id="IPR011009">
    <property type="entry name" value="Kinase-like_dom_sf"/>
</dbReference>
<dbReference type="SMART" id="SM00233">
    <property type="entry name" value="PH"/>
    <property type="match status" value="1"/>
</dbReference>
<feature type="compositionally biased region" description="Low complexity" evidence="10">
    <location>
        <begin position="507"/>
        <end position="537"/>
    </location>
</feature>
<dbReference type="PROSITE" id="PS00107">
    <property type="entry name" value="PROTEIN_KINASE_ATP"/>
    <property type="match status" value="1"/>
</dbReference>
<dbReference type="SUPFAM" id="SSF50729">
    <property type="entry name" value="PH domain-like"/>
    <property type="match status" value="1"/>
</dbReference>
<dbReference type="SMART" id="SM00133">
    <property type="entry name" value="S_TK_X"/>
    <property type="match status" value="1"/>
</dbReference>
<dbReference type="InterPro" id="IPR000719">
    <property type="entry name" value="Prot_kinase_dom"/>
</dbReference>
<dbReference type="PANTHER" id="PTHR24355">
    <property type="entry name" value="G PROTEIN-COUPLED RECEPTOR KINASE/RIBOSOMAL PROTEIN S6 KINASE"/>
    <property type="match status" value="1"/>
</dbReference>